<dbReference type="PANTHER" id="PTHR42929">
    <property type="entry name" value="INNER MEMBRANE ABC TRANSPORTER PERMEASE PROTEIN YDCU-RELATED-RELATED"/>
    <property type="match status" value="1"/>
</dbReference>
<dbReference type="SUPFAM" id="SSF161098">
    <property type="entry name" value="MetI-like"/>
    <property type="match status" value="1"/>
</dbReference>
<keyword evidence="7 8" id="KW-0472">Membrane</keyword>
<keyword evidence="5 8" id="KW-0812">Transmembrane</keyword>
<dbReference type="CDD" id="cd06261">
    <property type="entry name" value="TM_PBP2"/>
    <property type="match status" value="1"/>
</dbReference>
<evidence type="ECO:0000259" key="9">
    <source>
        <dbReference type="PROSITE" id="PS50928"/>
    </source>
</evidence>
<feature type="transmembrane region" description="Helical" evidence="8">
    <location>
        <begin position="357"/>
        <end position="380"/>
    </location>
</feature>
<feature type="transmembrane region" description="Helical" evidence="8">
    <location>
        <begin position="316"/>
        <end position="337"/>
    </location>
</feature>
<keyword evidence="6 8" id="KW-1133">Transmembrane helix</keyword>
<dbReference type="InterPro" id="IPR000515">
    <property type="entry name" value="MetI-like"/>
</dbReference>
<reference evidence="10" key="2">
    <citation type="journal article" date="2022" name="Res Sq">
        <title>Evolution of multicellular longitudinally dividing oral cavity symbionts (Neisseriaceae).</title>
        <authorList>
            <person name="Nyongesa S."/>
            <person name="Weber P."/>
            <person name="Bernet E."/>
            <person name="Pullido F."/>
            <person name="Nieckarz M."/>
            <person name="Delaby M."/>
            <person name="Nieves C."/>
            <person name="Viehboeck T."/>
            <person name="Krause N."/>
            <person name="Rivera-Millot A."/>
            <person name="Nakamura A."/>
            <person name="Vischer N."/>
            <person name="VanNieuwenhze M."/>
            <person name="Brun Y."/>
            <person name="Cava F."/>
            <person name="Bulgheresi S."/>
            <person name="Veyrier F."/>
        </authorList>
    </citation>
    <scope>NUCLEOTIDE SEQUENCE</scope>
    <source>
        <strain evidence="10">SAG 1488-6</strain>
    </source>
</reference>
<feature type="transmembrane region" description="Helical" evidence="8">
    <location>
        <begin position="12"/>
        <end position="31"/>
    </location>
</feature>
<dbReference type="InterPro" id="IPR035906">
    <property type="entry name" value="MetI-like_sf"/>
</dbReference>
<protein>
    <submittedName>
        <fullName evidence="10">ABC transporter permease</fullName>
    </submittedName>
</protein>
<evidence type="ECO:0000256" key="2">
    <source>
        <dbReference type="ARBA" id="ARBA00007069"/>
    </source>
</evidence>
<accession>A0ABY4E6N4</accession>
<proteinExistence type="inferred from homology"/>
<evidence type="ECO:0000256" key="4">
    <source>
        <dbReference type="ARBA" id="ARBA00022475"/>
    </source>
</evidence>
<feature type="transmembrane region" description="Helical" evidence="8">
    <location>
        <begin position="173"/>
        <end position="196"/>
    </location>
</feature>
<reference evidence="10" key="1">
    <citation type="submission" date="2021-12" db="EMBL/GenBank/DDBJ databases">
        <authorList>
            <person name="Veyrier F.J."/>
        </authorList>
    </citation>
    <scope>NUCLEOTIDE SEQUENCE</scope>
    <source>
        <strain evidence="10">SAG 1488-6</strain>
    </source>
</reference>
<comment type="similarity">
    <text evidence="2">Belongs to the binding-protein-dependent transport system permease family. CysTW subfamily.</text>
</comment>
<dbReference type="Proteomes" id="UP000832034">
    <property type="component" value="Chromosome"/>
</dbReference>
<dbReference type="Gene3D" id="1.10.3720.10">
    <property type="entry name" value="MetI-like"/>
    <property type="match status" value="1"/>
</dbReference>
<evidence type="ECO:0000256" key="8">
    <source>
        <dbReference type="RuleBase" id="RU363032"/>
    </source>
</evidence>
<feature type="transmembrane region" description="Helical" evidence="8">
    <location>
        <begin position="208"/>
        <end position="232"/>
    </location>
</feature>
<dbReference type="PANTHER" id="PTHR42929:SF5">
    <property type="entry name" value="ABC TRANSPORTER PERMEASE PROTEIN"/>
    <property type="match status" value="1"/>
</dbReference>
<keyword evidence="11" id="KW-1185">Reference proteome</keyword>
<sequence length="391" mass="43015">MNILANKKTRAYLLIAPLILFILTFFIWPITVVMKQSVSDDAVLVVLKETTDIIGNWDKQSPPTLEMKQGLVTDLKAETDQQKIGDMVRKLNSEQPGFRTLFTKTLNVVKASDTPPDLETIDKRWSEPQYWHAIDKLSSPVTDRFLLAAVDMERNVEGKIVSMPDGKSANQEMLLRTFWIAALVTIFCVLIGYPYAVLLASSSGWTKAILFGAVLLPLWTSLLVRTAAWFILLQDNGLINGVLTTLGLAAEPLQLIFNRTGVVIAMTHVLLPFMVLPIYSVVSNIPKNLMPAAASLGAAPWRAFLKVLLPLSLRGILSGMLLVFMTAIGYYITPALIGGASDQMISSVIAYYAMGAANWGMAGALGMVLLVACLILYFVYARMTDDKPRKA</sequence>
<evidence type="ECO:0000256" key="5">
    <source>
        <dbReference type="ARBA" id="ARBA00022692"/>
    </source>
</evidence>
<organism evidence="10 11">
    <name type="scientific">Vitreoscilla stercoraria</name>
    <dbReference type="NCBI Taxonomy" id="61"/>
    <lineage>
        <taxon>Bacteria</taxon>
        <taxon>Pseudomonadati</taxon>
        <taxon>Pseudomonadota</taxon>
        <taxon>Betaproteobacteria</taxon>
        <taxon>Neisseriales</taxon>
        <taxon>Neisseriaceae</taxon>
        <taxon>Vitreoscilla</taxon>
    </lineage>
</organism>
<dbReference type="EMBL" id="CP091512">
    <property type="protein sequence ID" value="UOO91434.1"/>
    <property type="molecule type" value="Genomic_DNA"/>
</dbReference>
<dbReference type="RefSeq" id="WP_019958953.1">
    <property type="nucleotide sequence ID" value="NZ_CP091512.1"/>
</dbReference>
<gene>
    <name evidence="10" type="ORF">LVJ81_07085</name>
</gene>
<evidence type="ECO:0000256" key="6">
    <source>
        <dbReference type="ARBA" id="ARBA00022989"/>
    </source>
</evidence>
<evidence type="ECO:0000313" key="10">
    <source>
        <dbReference type="EMBL" id="UOO91434.1"/>
    </source>
</evidence>
<feature type="domain" description="ABC transmembrane type-1" evidence="9">
    <location>
        <begin position="174"/>
        <end position="380"/>
    </location>
</feature>
<evidence type="ECO:0000256" key="3">
    <source>
        <dbReference type="ARBA" id="ARBA00022448"/>
    </source>
</evidence>
<dbReference type="Pfam" id="PF00528">
    <property type="entry name" value="BPD_transp_1"/>
    <property type="match status" value="1"/>
</dbReference>
<keyword evidence="4" id="KW-1003">Cell membrane</keyword>
<evidence type="ECO:0000256" key="7">
    <source>
        <dbReference type="ARBA" id="ARBA00023136"/>
    </source>
</evidence>
<evidence type="ECO:0000313" key="11">
    <source>
        <dbReference type="Proteomes" id="UP000832034"/>
    </source>
</evidence>
<feature type="transmembrane region" description="Helical" evidence="8">
    <location>
        <begin position="262"/>
        <end position="282"/>
    </location>
</feature>
<dbReference type="PROSITE" id="PS50928">
    <property type="entry name" value="ABC_TM1"/>
    <property type="match status" value="1"/>
</dbReference>
<keyword evidence="3 8" id="KW-0813">Transport</keyword>
<evidence type="ECO:0000256" key="1">
    <source>
        <dbReference type="ARBA" id="ARBA00004651"/>
    </source>
</evidence>
<comment type="subcellular location">
    <subcellularLocation>
        <location evidence="1 8">Cell membrane</location>
        <topology evidence="1 8">Multi-pass membrane protein</topology>
    </subcellularLocation>
</comment>
<name>A0ABY4E6N4_VITST</name>